<dbReference type="EMBL" id="CM044707">
    <property type="protein sequence ID" value="KAI5655844.1"/>
    <property type="molecule type" value="Genomic_DNA"/>
</dbReference>
<protein>
    <submittedName>
        <fullName evidence="1">Uncharacterized protein</fullName>
    </submittedName>
</protein>
<proteinExistence type="predicted"/>
<accession>A0ACC0A6L3</accession>
<comment type="caution">
    <text evidence="1">The sequence shown here is derived from an EMBL/GenBank/DDBJ whole genome shotgun (WGS) entry which is preliminary data.</text>
</comment>
<keyword evidence="2" id="KW-1185">Reference proteome</keyword>
<organism evidence="1 2">
    <name type="scientific">Catharanthus roseus</name>
    <name type="common">Madagascar periwinkle</name>
    <name type="synonym">Vinca rosea</name>
    <dbReference type="NCBI Taxonomy" id="4058"/>
    <lineage>
        <taxon>Eukaryota</taxon>
        <taxon>Viridiplantae</taxon>
        <taxon>Streptophyta</taxon>
        <taxon>Embryophyta</taxon>
        <taxon>Tracheophyta</taxon>
        <taxon>Spermatophyta</taxon>
        <taxon>Magnoliopsida</taxon>
        <taxon>eudicotyledons</taxon>
        <taxon>Gunneridae</taxon>
        <taxon>Pentapetalae</taxon>
        <taxon>asterids</taxon>
        <taxon>lamiids</taxon>
        <taxon>Gentianales</taxon>
        <taxon>Apocynaceae</taxon>
        <taxon>Rauvolfioideae</taxon>
        <taxon>Vinceae</taxon>
        <taxon>Catharanthinae</taxon>
        <taxon>Catharanthus</taxon>
    </lineage>
</organism>
<gene>
    <name evidence="1" type="ORF">M9H77_33031</name>
</gene>
<reference evidence="2" key="1">
    <citation type="journal article" date="2023" name="Nat. Plants">
        <title>Single-cell RNA sequencing provides a high-resolution roadmap for understanding the multicellular compartmentation of specialized metabolism.</title>
        <authorList>
            <person name="Sun S."/>
            <person name="Shen X."/>
            <person name="Li Y."/>
            <person name="Li Y."/>
            <person name="Wang S."/>
            <person name="Li R."/>
            <person name="Zhang H."/>
            <person name="Shen G."/>
            <person name="Guo B."/>
            <person name="Wei J."/>
            <person name="Xu J."/>
            <person name="St-Pierre B."/>
            <person name="Chen S."/>
            <person name="Sun C."/>
        </authorList>
    </citation>
    <scope>NUCLEOTIDE SEQUENCE [LARGE SCALE GENOMIC DNA]</scope>
</reference>
<dbReference type="Proteomes" id="UP001060085">
    <property type="component" value="Linkage Group LG07"/>
</dbReference>
<evidence type="ECO:0000313" key="1">
    <source>
        <dbReference type="EMBL" id="KAI5655844.1"/>
    </source>
</evidence>
<name>A0ACC0A6L3_CATRO</name>
<sequence length="637" mass="72827">MTVRIGPSILQLNLSSREVEKLIKTRKNISKPIPKLWYDTDESDISHVLDQEEDGIPRLKLSHPILRILDSSSPSLHQFNQVHCQLVVLGLLKHSLAASRAIKKLCSSQRTLPHAVRIFDNLESPDAFLCNTIIRGYVNFNNPKKALDFYSNKMVCNCIFQNNYTFPILVKACADLRLLREGQIIHTQVVKRGFEFNLYVRNSLIHLYSVCHQVADARKVFDLSSESDLVTWNTMIDGYIKNGEVSIGRWLFDKMYTRDAVSWNSMISGYVGVGNMEAARELFQRMPFRDLVSWNCMIDGYAREGNKNAARMLFDEMDFRNVISWNIMLALYVRLKDYNECLRLFDKIFDGGNMEPNEATLVSVLTSCAYLGRLDRGEWIHSYIKNHRSIKPDVLLLTALVTMFAKCGAMDMAKEVFDEMSEKNTVSWNSMIMGYGMHGKGEKALEIFLEMEKSGETPNGATFISLLSACTRAGMVLEGWLYFDLMYRVYNIAPKVEHYGCMVDLLSLAGLTKDSEELVRNISVESGPALSRALPSPFRNYSNLELGEIVAKRLIEMEPEDIGPYVLLTNVYAAQGLWDDVENVRLMMKEKEAGSSQIQFFYSKAYLHHGNRSDHRRTIVYSMMMEIGMQIKLSCRQ</sequence>
<evidence type="ECO:0000313" key="2">
    <source>
        <dbReference type="Proteomes" id="UP001060085"/>
    </source>
</evidence>